<dbReference type="EMBL" id="CP100595">
    <property type="protein sequence ID" value="UTJ05485.1"/>
    <property type="molecule type" value="Genomic_DNA"/>
</dbReference>
<dbReference type="Proteomes" id="UP001060012">
    <property type="component" value="Chromosome"/>
</dbReference>
<dbReference type="RefSeq" id="WP_254575666.1">
    <property type="nucleotide sequence ID" value="NZ_CP100595.1"/>
</dbReference>
<keyword evidence="1" id="KW-0732">Signal</keyword>
<protein>
    <submittedName>
        <fullName evidence="2">Uncharacterized protein</fullName>
    </submittedName>
</protein>
<feature type="chain" id="PRO_5047154643" evidence="1">
    <location>
        <begin position="18"/>
        <end position="84"/>
    </location>
</feature>
<keyword evidence="3" id="KW-1185">Reference proteome</keyword>
<proteinExistence type="predicted"/>
<evidence type="ECO:0000313" key="2">
    <source>
        <dbReference type="EMBL" id="UTJ05485.1"/>
    </source>
</evidence>
<evidence type="ECO:0000256" key="1">
    <source>
        <dbReference type="SAM" id="SignalP"/>
    </source>
</evidence>
<gene>
    <name evidence="2" type="ORF">NJU99_09430</name>
</gene>
<evidence type="ECO:0000313" key="3">
    <source>
        <dbReference type="Proteomes" id="UP001060012"/>
    </source>
</evidence>
<accession>A0ABY5E2W4</accession>
<organism evidence="2 3">
    <name type="scientific">Arcobacter roscoffensis</name>
    <dbReference type="NCBI Taxonomy" id="2961520"/>
    <lineage>
        <taxon>Bacteria</taxon>
        <taxon>Pseudomonadati</taxon>
        <taxon>Campylobacterota</taxon>
        <taxon>Epsilonproteobacteria</taxon>
        <taxon>Campylobacterales</taxon>
        <taxon>Arcobacteraceae</taxon>
        <taxon>Arcobacter</taxon>
    </lineage>
</organism>
<name>A0ABY5E2W4_9BACT</name>
<feature type="signal peptide" evidence="1">
    <location>
        <begin position="1"/>
        <end position="17"/>
    </location>
</feature>
<sequence length="84" mass="9510">MKKILLSSLFISSVMLANNTTVTPKHLEKCVKTDISNYEAIYSCQSGDFFIQYKDAQKTRIDWDSKKSFHKIGDAPGVGKKSNY</sequence>
<reference evidence="2" key="1">
    <citation type="submission" date="2022-07" db="EMBL/GenBank/DDBJ databases">
        <title>Arcobacter roscoffensis sp. nov., a marine bacterium isolated from coastal seawater collected from Roscoff, France.</title>
        <authorList>
            <person name="Pascual J."/>
            <person name="Lepeaux C."/>
            <person name="Methner A."/>
            <person name="Overmann J."/>
        </authorList>
    </citation>
    <scope>NUCLEOTIDE SEQUENCE</scope>
    <source>
        <strain evidence="2">ARW1-2F2</strain>
    </source>
</reference>